<feature type="transmembrane region" description="Helical" evidence="5">
    <location>
        <begin position="162"/>
        <end position="184"/>
    </location>
</feature>
<dbReference type="AlphaFoldDB" id="S3CDZ2"/>
<dbReference type="InterPro" id="IPR004710">
    <property type="entry name" value="Bilac:Na_transpt"/>
</dbReference>
<evidence type="ECO:0000313" key="6">
    <source>
        <dbReference type="EMBL" id="EPD98709.1"/>
    </source>
</evidence>
<protein>
    <submittedName>
        <fullName evidence="6">Bile acid transporter</fullName>
    </submittedName>
</protein>
<accession>S3CDZ2</accession>
<evidence type="ECO:0000256" key="2">
    <source>
        <dbReference type="ARBA" id="ARBA00022692"/>
    </source>
</evidence>
<dbReference type="PANTHER" id="PTHR10361">
    <property type="entry name" value="SODIUM-BILE ACID COTRANSPORTER"/>
    <property type="match status" value="1"/>
</dbReference>
<dbReference type="EMBL" id="ATCF01000021">
    <property type="protein sequence ID" value="EPD98709.1"/>
    <property type="molecule type" value="Genomic_DNA"/>
</dbReference>
<comment type="caution">
    <text evidence="6">The sequence shown here is derived from an EMBL/GenBank/DDBJ whole genome shotgun (WGS) entry which is preliminary data.</text>
</comment>
<dbReference type="Gene3D" id="1.20.1530.20">
    <property type="match status" value="1"/>
</dbReference>
<organism evidence="6 7">
    <name type="scientific">Sutterella wadsworthensis HGA0223</name>
    <dbReference type="NCBI Taxonomy" id="1203554"/>
    <lineage>
        <taxon>Bacteria</taxon>
        <taxon>Pseudomonadati</taxon>
        <taxon>Pseudomonadota</taxon>
        <taxon>Betaproteobacteria</taxon>
        <taxon>Burkholderiales</taxon>
        <taxon>Sutterellaceae</taxon>
        <taxon>Sutterella</taxon>
    </lineage>
</organism>
<dbReference type="eggNOG" id="COG0385">
    <property type="taxonomic scope" value="Bacteria"/>
</dbReference>
<feature type="transmembrane region" description="Helical" evidence="5">
    <location>
        <begin position="127"/>
        <end position="150"/>
    </location>
</feature>
<evidence type="ECO:0000256" key="3">
    <source>
        <dbReference type="ARBA" id="ARBA00022989"/>
    </source>
</evidence>
<keyword evidence="2 5" id="KW-0812">Transmembrane</keyword>
<dbReference type="InterPro" id="IPR002657">
    <property type="entry name" value="BilAc:Na_symport/Acr3"/>
</dbReference>
<feature type="transmembrane region" description="Helical" evidence="5">
    <location>
        <begin position="70"/>
        <end position="88"/>
    </location>
</feature>
<feature type="transmembrane region" description="Helical" evidence="5">
    <location>
        <begin position="191"/>
        <end position="212"/>
    </location>
</feature>
<dbReference type="RefSeq" id="WP_016474661.1">
    <property type="nucleotide sequence ID" value="NZ_KE150480.1"/>
</dbReference>
<keyword evidence="4 5" id="KW-0472">Membrane</keyword>
<feature type="transmembrane region" description="Helical" evidence="5">
    <location>
        <begin position="218"/>
        <end position="243"/>
    </location>
</feature>
<dbReference type="PANTHER" id="PTHR10361:SF28">
    <property type="entry name" value="P3 PROTEIN-RELATED"/>
    <property type="match status" value="1"/>
</dbReference>
<name>S3CDZ2_9BURK</name>
<evidence type="ECO:0000256" key="5">
    <source>
        <dbReference type="SAM" id="Phobius"/>
    </source>
</evidence>
<evidence type="ECO:0000256" key="4">
    <source>
        <dbReference type="ARBA" id="ARBA00023136"/>
    </source>
</evidence>
<sequence length="336" mass="35539">MNTFLMISRFMNKTFALWVVVFGALGFVFPQVFKPVGAYVSILLGVVMFGMGLTLTTADFREIFRRPKDVAVGILAQFLIMPLAAFVLCKAFDLPPDLAVGLMLLGCVPGGTASNVVTFLARGDVALSVTVTSCTTLLAPVVTPALMYAFASQWLSIDPTAMFMSIVQVILVPIAAGVIVHKIFGAKVERVAAVLPIVSVGAVVVIVAAVVAATRSQILTAGMTAFLVVALQNAFGMALGFAAGKVFRMDLPKCKCLCFEVGMQNSALGVALASVHFAASPMTALPSAIGALWHNITGPVVATFFQKWRAADEKKSILDLMEESIAKAREEKTAAV</sequence>
<dbReference type="GeneID" id="64060755"/>
<dbReference type="GO" id="GO:0016020">
    <property type="term" value="C:membrane"/>
    <property type="evidence" value="ECO:0007669"/>
    <property type="project" value="UniProtKB-SubCell"/>
</dbReference>
<dbReference type="InterPro" id="IPR038770">
    <property type="entry name" value="Na+/solute_symporter_sf"/>
</dbReference>
<feature type="transmembrane region" description="Helical" evidence="5">
    <location>
        <begin position="36"/>
        <end position="58"/>
    </location>
</feature>
<reference evidence="6 7" key="1">
    <citation type="submission" date="2013-04" db="EMBL/GenBank/DDBJ databases">
        <title>The Genome Sequence of Sutterella wadsworthensis HGA0223.</title>
        <authorList>
            <consortium name="The Broad Institute Genomics Platform"/>
            <person name="Earl A."/>
            <person name="Ward D."/>
            <person name="Feldgarden M."/>
            <person name="Gevers D."/>
            <person name="Schmidt T.M."/>
            <person name="Dover J."/>
            <person name="Dai D."/>
            <person name="Walker B."/>
            <person name="Young S."/>
            <person name="Zeng Q."/>
            <person name="Gargeya S."/>
            <person name="Fitzgerald M."/>
            <person name="Haas B."/>
            <person name="Abouelleil A."/>
            <person name="Allen A.W."/>
            <person name="Alvarado L."/>
            <person name="Arachchi H.M."/>
            <person name="Berlin A.M."/>
            <person name="Chapman S.B."/>
            <person name="Gainer-Dewar J."/>
            <person name="Goldberg J."/>
            <person name="Griggs A."/>
            <person name="Gujja S."/>
            <person name="Hansen M."/>
            <person name="Howarth C."/>
            <person name="Imamovic A."/>
            <person name="Ireland A."/>
            <person name="Larimer J."/>
            <person name="McCowan C."/>
            <person name="Murphy C."/>
            <person name="Pearson M."/>
            <person name="Poon T.W."/>
            <person name="Priest M."/>
            <person name="Roberts A."/>
            <person name="Saif S."/>
            <person name="Shea T."/>
            <person name="Sisk P."/>
            <person name="Sykes S."/>
            <person name="Wortman J."/>
            <person name="Nusbaum C."/>
            <person name="Birren B."/>
        </authorList>
    </citation>
    <scope>NUCLEOTIDE SEQUENCE [LARGE SCALE GENOMIC DNA]</scope>
    <source>
        <strain evidence="6 7">HGA0223</strain>
    </source>
</reference>
<dbReference type="PATRIC" id="fig|1203554.3.peg.1522"/>
<keyword evidence="7" id="KW-1185">Reference proteome</keyword>
<dbReference type="Proteomes" id="UP000014400">
    <property type="component" value="Unassembled WGS sequence"/>
</dbReference>
<evidence type="ECO:0000313" key="7">
    <source>
        <dbReference type="Proteomes" id="UP000014400"/>
    </source>
</evidence>
<comment type="subcellular location">
    <subcellularLocation>
        <location evidence="1">Membrane</location>
        <topology evidence="1">Multi-pass membrane protein</topology>
    </subcellularLocation>
</comment>
<feature type="transmembrane region" description="Helical" evidence="5">
    <location>
        <begin position="100"/>
        <end position="120"/>
    </location>
</feature>
<evidence type="ECO:0000256" key="1">
    <source>
        <dbReference type="ARBA" id="ARBA00004141"/>
    </source>
</evidence>
<proteinExistence type="predicted"/>
<dbReference type="Pfam" id="PF01758">
    <property type="entry name" value="SBF"/>
    <property type="match status" value="1"/>
</dbReference>
<keyword evidence="3 5" id="KW-1133">Transmembrane helix</keyword>
<dbReference type="HOGENOM" id="CLU_034788_1_1_4"/>
<gene>
    <name evidence="6" type="ORF">HMPREF1476_01451</name>
</gene>